<reference evidence="2" key="1">
    <citation type="submission" date="2023-09" db="UniProtKB">
        <authorList>
            <consortium name="Ensembl"/>
        </authorList>
    </citation>
    <scope>IDENTIFICATION</scope>
</reference>
<dbReference type="Ensembl" id="ENSPNYT00000010976.1">
    <property type="protein sequence ID" value="ENSPNYP00000010713.1"/>
    <property type="gene ID" value="ENSPNYG00000008133.1"/>
</dbReference>
<feature type="region of interest" description="Disordered" evidence="1">
    <location>
        <begin position="42"/>
        <end position="69"/>
    </location>
</feature>
<accession>A0A3B4FLS0</accession>
<dbReference type="GeneTree" id="ENSGT00940000176948"/>
<evidence type="ECO:0000313" key="2">
    <source>
        <dbReference type="Ensembl" id="ENSPNYP00000010713.1"/>
    </source>
</evidence>
<dbReference type="AlphaFoldDB" id="A0A3B4FLS0"/>
<protein>
    <submittedName>
        <fullName evidence="2">Uncharacterized protein</fullName>
    </submittedName>
</protein>
<proteinExistence type="predicted"/>
<organism evidence="2">
    <name type="scientific">Pundamilia nyererei</name>
    <dbReference type="NCBI Taxonomy" id="303518"/>
    <lineage>
        <taxon>Eukaryota</taxon>
        <taxon>Metazoa</taxon>
        <taxon>Chordata</taxon>
        <taxon>Craniata</taxon>
        <taxon>Vertebrata</taxon>
        <taxon>Euteleostomi</taxon>
        <taxon>Actinopterygii</taxon>
        <taxon>Neopterygii</taxon>
        <taxon>Teleostei</taxon>
        <taxon>Neoteleostei</taxon>
        <taxon>Acanthomorphata</taxon>
        <taxon>Ovalentaria</taxon>
        <taxon>Cichlomorphae</taxon>
        <taxon>Cichliformes</taxon>
        <taxon>Cichlidae</taxon>
        <taxon>African cichlids</taxon>
        <taxon>Pseudocrenilabrinae</taxon>
        <taxon>Haplochromini</taxon>
        <taxon>Pundamilia</taxon>
    </lineage>
</organism>
<name>A0A3B4FLS0_9CICH</name>
<sequence length="81" mass="8724">MSSNINVSLENPYGQVTIPRAKLHSSSDSTVIANPMVITSNENPYQVSSSAPPPYTVKEDGGGDDEGGSCRACCYRCRRKK</sequence>
<evidence type="ECO:0000256" key="1">
    <source>
        <dbReference type="SAM" id="MobiDB-lite"/>
    </source>
</evidence>